<reference evidence="3 4" key="1">
    <citation type="submission" date="2018-10" db="EMBL/GenBank/DDBJ databases">
        <title>Sequencing the genomes of 1000 actinobacteria strains.</title>
        <authorList>
            <person name="Klenk H.-P."/>
        </authorList>
    </citation>
    <scope>NUCLEOTIDE SEQUENCE [LARGE SCALE GENOMIC DNA]</scope>
    <source>
        <strain evidence="3 4">DSM 45175</strain>
    </source>
</reference>
<dbReference type="OrthoDB" id="4698148at2"/>
<keyword evidence="2" id="KW-0812">Transmembrane</keyword>
<feature type="transmembrane region" description="Helical" evidence="2">
    <location>
        <begin position="144"/>
        <end position="161"/>
    </location>
</feature>
<feature type="transmembrane region" description="Helical" evidence="2">
    <location>
        <begin position="216"/>
        <end position="236"/>
    </location>
</feature>
<dbReference type="Proteomes" id="UP000277671">
    <property type="component" value="Unassembled WGS sequence"/>
</dbReference>
<feature type="region of interest" description="Disordered" evidence="1">
    <location>
        <begin position="1"/>
        <end position="26"/>
    </location>
</feature>
<keyword evidence="2" id="KW-0472">Membrane</keyword>
<feature type="transmembrane region" description="Helical" evidence="2">
    <location>
        <begin position="34"/>
        <end position="54"/>
    </location>
</feature>
<proteinExistence type="predicted"/>
<feature type="transmembrane region" description="Helical" evidence="2">
    <location>
        <begin position="173"/>
        <end position="196"/>
    </location>
</feature>
<feature type="compositionally biased region" description="Pro residues" evidence="1">
    <location>
        <begin position="14"/>
        <end position="23"/>
    </location>
</feature>
<organism evidence="3 4">
    <name type="scientific">Micromonospora pisi</name>
    <dbReference type="NCBI Taxonomy" id="589240"/>
    <lineage>
        <taxon>Bacteria</taxon>
        <taxon>Bacillati</taxon>
        <taxon>Actinomycetota</taxon>
        <taxon>Actinomycetes</taxon>
        <taxon>Micromonosporales</taxon>
        <taxon>Micromonosporaceae</taxon>
        <taxon>Micromonospora</taxon>
    </lineage>
</organism>
<dbReference type="AlphaFoldDB" id="A0A495JHX0"/>
<feature type="transmembrane region" description="Helical" evidence="2">
    <location>
        <begin position="74"/>
        <end position="99"/>
    </location>
</feature>
<sequence length="255" mass="28715">MTTITETPSTGPQPDQPPTPAPSRRPRRWWRRPWIAPLAVLSIVFVAFSLPPYLTFDPTQSRVPQPEWLTAAHYPILVGHVTFGSIALLTACLQIWPWFRQRYRTAHRVIGRVYVFGGVLPAGIMALTIGAVSPYGPVARVSNVLLAALWLTCTVVGYRMARQRRYADHRRWMIRSFALTASIITNRIWGVFAYLALAPQLETTFGGSEELLSWTIAGITTWVGWTVPLLVSQWWLDRTESPAHRQRLATGGRTG</sequence>
<evidence type="ECO:0000256" key="2">
    <source>
        <dbReference type="SAM" id="Phobius"/>
    </source>
</evidence>
<feature type="transmembrane region" description="Helical" evidence="2">
    <location>
        <begin position="111"/>
        <end position="132"/>
    </location>
</feature>
<gene>
    <name evidence="3" type="ORF">BDK92_2235</name>
</gene>
<name>A0A495JHX0_9ACTN</name>
<evidence type="ECO:0000256" key="1">
    <source>
        <dbReference type="SAM" id="MobiDB-lite"/>
    </source>
</evidence>
<evidence type="ECO:0000313" key="3">
    <source>
        <dbReference type="EMBL" id="RKR87932.1"/>
    </source>
</evidence>
<dbReference type="Pfam" id="PF10067">
    <property type="entry name" value="DUF2306"/>
    <property type="match status" value="1"/>
</dbReference>
<protein>
    <submittedName>
        <fullName evidence="3">Putative membrane protein DUF2306</fullName>
    </submittedName>
</protein>
<keyword evidence="2" id="KW-1133">Transmembrane helix</keyword>
<evidence type="ECO:0000313" key="4">
    <source>
        <dbReference type="Proteomes" id="UP000277671"/>
    </source>
</evidence>
<comment type="caution">
    <text evidence="3">The sequence shown here is derived from an EMBL/GenBank/DDBJ whole genome shotgun (WGS) entry which is preliminary data.</text>
</comment>
<dbReference type="InterPro" id="IPR018750">
    <property type="entry name" value="DUF2306_membrane"/>
</dbReference>
<keyword evidence="4" id="KW-1185">Reference proteome</keyword>
<accession>A0A495JHX0</accession>
<dbReference type="RefSeq" id="WP_121156623.1">
    <property type="nucleotide sequence ID" value="NZ_RBKT01000001.1"/>
</dbReference>
<dbReference type="EMBL" id="RBKT01000001">
    <property type="protein sequence ID" value="RKR87932.1"/>
    <property type="molecule type" value="Genomic_DNA"/>
</dbReference>